<evidence type="ECO:0000256" key="1">
    <source>
        <dbReference type="SAM" id="SignalP"/>
    </source>
</evidence>
<accession>A0A2A9PK39</accession>
<sequence>MRLSVVIATLLTITVVRATALYCFGMKMVNNFTNLISFSNSIGLGNFISLDNSIALGNPISFSNSITLGNPHNLTNFISLGNPIGLGEPHNLNNFINLSSPHSLGNFIRQTFHVPTAPSSVHSEARVTSTARTRP</sequence>
<organism evidence="2 3">
    <name type="scientific">Ophiocordyceps unilateralis</name>
    <name type="common">Zombie-ant fungus</name>
    <name type="synonym">Torrubia unilateralis</name>
    <dbReference type="NCBI Taxonomy" id="268505"/>
    <lineage>
        <taxon>Eukaryota</taxon>
        <taxon>Fungi</taxon>
        <taxon>Dikarya</taxon>
        <taxon>Ascomycota</taxon>
        <taxon>Pezizomycotina</taxon>
        <taxon>Sordariomycetes</taxon>
        <taxon>Hypocreomycetidae</taxon>
        <taxon>Hypocreales</taxon>
        <taxon>Ophiocordycipitaceae</taxon>
        <taxon>Ophiocordyceps</taxon>
    </lineage>
</organism>
<dbReference type="AlphaFoldDB" id="A0A2A9PK39"/>
<gene>
    <name evidence="2" type="ORF">XA68_17887</name>
</gene>
<evidence type="ECO:0000313" key="2">
    <source>
        <dbReference type="EMBL" id="PFH61253.1"/>
    </source>
</evidence>
<evidence type="ECO:0008006" key="4">
    <source>
        <dbReference type="Google" id="ProtNLM"/>
    </source>
</evidence>
<name>A0A2A9PK39_OPHUN</name>
<evidence type="ECO:0000313" key="3">
    <source>
        <dbReference type="Proteomes" id="UP000037136"/>
    </source>
</evidence>
<feature type="chain" id="PRO_5012337672" description="Heme haloperoxidase family profile domain-containing protein" evidence="1">
    <location>
        <begin position="19"/>
        <end position="135"/>
    </location>
</feature>
<comment type="caution">
    <text evidence="2">The sequence shown here is derived from an EMBL/GenBank/DDBJ whole genome shotgun (WGS) entry which is preliminary data.</text>
</comment>
<dbReference type="EMBL" id="LAZP02000082">
    <property type="protein sequence ID" value="PFH61253.1"/>
    <property type="molecule type" value="Genomic_DNA"/>
</dbReference>
<keyword evidence="1" id="KW-0732">Signal</keyword>
<reference evidence="2 3" key="1">
    <citation type="journal article" date="2015" name="BMC Genomics">
        <title>Gene expression during zombie ant biting behavior reflects the complexity underlying fungal parasitic behavioral manipulation.</title>
        <authorList>
            <person name="de Bekker C."/>
            <person name="Ohm R.A."/>
            <person name="Loreto R.G."/>
            <person name="Sebastian A."/>
            <person name="Albert I."/>
            <person name="Merrow M."/>
            <person name="Brachmann A."/>
            <person name="Hughes D.P."/>
        </authorList>
    </citation>
    <scope>NUCLEOTIDE SEQUENCE [LARGE SCALE GENOMIC DNA]</scope>
    <source>
        <strain evidence="2 3">SC16a</strain>
    </source>
</reference>
<keyword evidence="3" id="KW-1185">Reference proteome</keyword>
<protein>
    <recommendedName>
        <fullName evidence="4">Heme haloperoxidase family profile domain-containing protein</fullName>
    </recommendedName>
</protein>
<proteinExistence type="predicted"/>
<dbReference type="Proteomes" id="UP000037136">
    <property type="component" value="Unassembled WGS sequence"/>
</dbReference>
<feature type="signal peptide" evidence="1">
    <location>
        <begin position="1"/>
        <end position="18"/>
    </location>
</feature>
<reference evidence="2 3" key="2">
    <citation type="journal article" date="2017" name="Sci. Rep.">
        <title>Ant-infecting Ophiocordyceps genomes reveal a high diversity of potential behavioral manipulation genes and a possible major role for enterotoxins.</title>
        <authorList>
            <person name="de Bekker C."/>
            <person name="Ohm R.A."/>
            <person name="Evans H.C."/>
            <person name="Brachmann A."/>
            <person name="Hughes D.P."/>
        </authorList>
    </citation>
    <scope>NUCLEOTIDE SEQUENCE [LARGE SCALE GENOMIC DNA]</scope>
    <source>
        <strain evidence="2 3">SC16a</strain>
    </source>
</reference>